<dbReference type="RefSeq" id="WP_145379714.1">
    <property type="nucleotide sequence ID" value="NZ_CP036270.1"/>
</dbReference>
<protein>
    <submittedName>
        <fullName evidence="1">Uncharacterized protein</fullName>
    </submittedName>
</protein>
<dbReference type="KEGG" id="sdyn:Mal52_55980"/>
<reference evidence="1 2" key="1">
    <citation type="submission" date="2019-02" db="EMBL/GenBank/DDBJ databases">
        <title>Deep-cultivation of Planctomycetes and their phenomic and genomic characterization uncovers novel biology.</title>
        <authorList>
            <person name="Wiegand S."/>
            <person name="Jogler M."/>
            <person name="Boedeker C."/>
            <person name="Pinto D."/>
            <person name="Vollmers J."/>
            <person name="Rivas-Marin E."/>
            <person name="Kohn T."/>
            <person name="Peeters S.H."/>
            <person name="Heuer A."/>
            <person name="Rast P."/>
            <person name="Oberbeckmann S."/>
            <person name="Bunk B."/>
            <person name="Jeske O."/>
            <person name="Meyerdierks A."/>
            <person name="Storesund J.E."/>
            <person name="Kallscheuer N."/>
            <person name="Luecker S."/>
            <person name="Lage O.M."/>
            <person name="Pohl T."/>
            <person name="Merkel B.J."/>
            <person name="Hornburger P."/>
            <person name="Mueller R.-W."/>
            <person name="Bruemmer F."/>
            <person name="Labrenz M."/>
            <person name="Spormann A.M."/>
            <person name="Op den Camp H."/>
            <person name="Overmann J."/>
            <person name="Amann R."/>
            <person name="Jetten M.S.M."/>
            <person name="Mascher T."/>
            <person name="Medema M.H."/>
            <person name="Devos D.P."/>
            <person name="Kaster A.-K."/>
            <person name="Ovreas L."/>
            <person name="Rohde M."/>
            <person name="Galperin M.Y."/>
            <person name="Jogler C."/>
        </authorList>
    </citation>
    <scope>NUCLEOTIDE SEQUENCE [LARGE SCALE GENOMIC DNA]</scope>
    <source>
        <strain evidence="1 2">Mal52</strain>
    </source>
</reference>
<evidence type="ECO:0000313" key="1">
    <source>
        <dbReference type="EMBL" id="QDU47070.1"/>
    </source>
</evidence>
<sequence>MVAPISGENSLDRLFAALTEHTFQNDLGIADPPLIDYLSKLLLRFIRTDAMYRVRDVEGNCLNEVVDMLAEAEARQAKPQREAFRHIGDYTLFWTGVYPEALPRFQGASSKDQLIDYCAQGKRSYFIASTFDDEPYRDEAPILRRLSEEFELCMTGLHQVRAEWENLPHEHQNDAGQN</sequence>
<accession>A0A517ZX76</accession>
<organism evidence="1 2">
    <name type="scientific">Symmachiella dynata</name>
    <dbReference type="NCBI Taxonomy" id="2527995"/>
    <lineage>
        <taxon>Bacteria</taxon>
        <taxon>Pseudomonadati</taxon>
        <taxon>Planctomycetota</taxon>
        <taxon>Planctomycetia</taxon>
        <taxon>Planctomycetales</taxon>
        <taxon>Planctomycetaceae</taxon>
        <taxon>Symmachiella</taxon>
    </lineage>
</organism>
<dbReference type="Proteomes" id="UP000319383">
    <property type="component" value="Chromosome"/>
</dbReference>
<keyword evidence="2" id="KW-1185">Reference proteome</keyword>
<dbReference type="EMBL" id="CP036276">
    <property type="protein sequence ID" value="QDU47070.1"/>
    <property type="molecule type" value="Genomic_DNA"/>
</dbReference>
<name>A0A517ZX76_9PLAN</name>
<dbReference type="OrthoDB" id="7061165at2"/>
<dbReference type="AlphaFoldDB" id="A0A517ZX76"/>
<proteinExistence type="predicted"/>
<evidence type="ECO:0000313" key="2">
    <source>
        <dbReference type="Proteomes" id="UP000319383"/>
    </source>
</evidence>
<gene>
    <name evidence="1" type="ORF">Mal52_55980</name>
</gene>